<dbReference type="GO" id="GO:0042597">
    <property type="term" value="C:periplasmic space"/>
    <property type="evidence" value="ECO:0007669"/>
    <property type="project" value="InterPro"/>
</dbReference>
<reference evidence="6 7" key="1">
    <citation type="submission" date="2014-02" db="EMBL/GenBank/DDBJ databases">
        <title>Transposable element dynamics among asymbiotic and ectomycorrhizal Amanita fungi.</title>
        <authorList>
            <consortium name="DOE Joint Genome Institute"/>
            <person name="Hess J."/>
            <person name="Skrede I."/>
            <person name="Wolfe B."/>
            <person name="LaButti K."/>
            <person name="Ohm R.A."/>
            <person name="Grigoriev I.V."/>
            <person name="Pringle A."/>
        </authorList>
    </citation>
    <scope>NUCLEOTIDE SEQUENCE [LARGE SCALE GENOMIC DNA]</scope>
    <source>
        <strain evidence="6 7">SKay4041</strain>
    </source>
</reference>
<accession>A0A2A9NS95</accession>
<dbReference type="Gene3D" id="1.50.10.100">
    <property type="entry name" value="Chondroitin AC/alginate lyase"/>
    <property type="match status" value="1"/>
</dbReference>
<evidence type="ECO:0000256" key="2">
    <source>
        <dbReference type="ARBA" id="ARBA00023239"/>
    </source>
</evidence>
<dbReference type="Pfam" id="PF05426">
    <property type="entry name" value="Alginate_lyase"/>
    <property type="match status" value="1"/>
</dbReference>
<dbReference type="OrthoDB" id="63533at2759"/>
<dbReference type="GO" id="GO:0016829">
    <property type="term" value="F:lyase activity"/>
    <property type="evidence" value="ECO:0007669"/>
    <property type="project" value="UniProtKB-KW"/>
</dbReference>
<name>A0A2A9NS95_9AGAR</name>
<dbReference type="InterPro" id="IPR008397">
    <property type="entry name" value="Alginate_lyase_dom"/>
</dbReference>
<keyword evidence="3" id="KW-0812">Transmembrane</keyword>
<dbReference type="InterPro" id="IPR008929">
    <property type="entry name" value="Chondroitin_lyas"/>
</dbReference>
<organism evidence="6 7">
    <name type="scientific">Amanita thiersii Skay4041</name>
    <dbReference type="NCBI Taxonomy" id="703135"/>
    <lineage>
        <taxon>Eukaryota</taxon>
        <taxon>Fungi</taxon>
        <taxon>Dikarya</taxon>
        <taxon>Basidiomycota</taxon>
        <taxon>Agaricomycotina</taxon>
        <taxon>Agaricomycetes</taxon>
        <taxon>Agaricomycetidae</taxon>
        <taxon>Agaricales</taxon>
        <taxon>Pluteineae</taxon>
        <taxon>Amanitaceae</taxon>
        <taxon>Amanita</taxon>
    </lineage>
</organism>
<dbReference type="Proteomes" id="UP000242287">
    <property type="component" value="Unassembled WGS sequence"/>
</dbReference>
<evidence type="ECO:0000313" key="6">
    <source>
        <dbReference type="EMBL" id="PFH51147.1"/>
    </source>
</evidence>
<keyword evidence="1 4" id="KW-0732">Signal</keyword>
<dbReference type="AlphaFoldDB" id="A0A2A9NS95"/>
<evidence type="ECO:0000256" key="1">
    <source>
        <dbReference type="ARBA" id="ARBA00022729"/>
    </source>
</evidence>
<dbReference type="SUPFAM" id="SSF48230">
    <property type="entry name" value="Chondroitin AC/alginate lyase"/>
    <property type="match status" value="1"/>
</dbReference>
<protein>
    <recommendedName>
        <fullName evidence="5">Alginate lyase domain-containing protein</fullName>
    </recommendedName>
</protein>
<sequence length="457" mass="50941">MNSICISFLSLSLFVSASYGYTSYANDFIDPEFVLARQYVNNTMGAQATIKDWADELAAQGSWSVTSKPFNAPSGDKHDYMSWAPYWWPDCSKVGNTTVLPPEEVWKRCPYKSRDGQFNPDVRLVNNVGAFQNFSDAVLYNSLAWVLVVVKFIKTWFLDEDTRMNPNLNYAQMQRGPDGQTGSHTGVLDLKSMSKVVSGILLLREGKSSAWTPDIDAQMVAWSKEYITWLETAHIAIEEAHAENNHGTFYYNQLAALKILVNDMNGAKNVTDAYFKQQYLSQINANGEQPLEAARTRPYHYRAYNLAAMITNARLSQYATKNSDVWRAQTSSGATIRNALDFAMTISAKASNEDSYAEELYPNIGAVAAVYGDPNGKYLTYLQKAEPTFTSEAWYFWNQPFALSLSGGNPTPSPAVNGNQNAQSNTNSGNLAYTSLIRGFGGWTIFILTVIFHSFAI</sequence>
<evidence type="ECO:0000256" key="4">
    <source>
        <dbReference type="SAM" id="SignalP"/>
    </source>
</evidence>
<feature type="chain" id="PRO_5012496166" description="Alginate lyase domain-containing protein" evidence="4">
    <location>
        <begin position="21"/>
        <end position="457"/>
    </location>
</feature>
<gene>
    <name evidence="6" type="ORF">AMATHDRAFT_143319</name>
</gene>
<evidence type="ECO:0000259" key="5">
    <source>
        <dbReference type="Pfam" id="PF05426"/>
    </source>
</evidence>
<evidence type="ECO:0000313" key="7">
    <source>
        <dbReference type="Proteomes" id="UP000242287"/>
    </source>
</evidence>
<keyword evidence="2" id="KW-0456">Lyase</keyword>
<proteinExistence type="predicted"/>
<evidence type="ECO:0000256" key="3">
    <source>
        <dbReference type="SAM" id="Phobius"/>
    </source>
</evidence>
<dbReference type="EMBL" id="KZ301991">
    <property type="protein sequence ID" value="PFH51147.1"/>
    <property type="molecule type" value="Genomic_DNA"/>
</dbReference>
<keyword evidence="3" id="KW-0472">Membrane</keyword>
<keyword evidence="3" id="KW-1133">Transmembrane helix</keyword>
<feature type="domain" description="Alginate lyase" evidence="5">
    <location>
        <begin position="64"/>
        <end position="348"/>
    </location>
</feature>
<feature type="signal peptide" evidence="4">
    <location>
        <begin position="1"/>
        <end position="20"/>
    </location>
</feature>
<dbReference type="STRING" id="703135.A0A2A9NS95"/>
<feature type="transmembrane region" description="Helical" evidence="3">
    <location>
        <begin position="436"/>
        <end position="456"/>
    </location>
</feature>
<keyword evidence="7" id="KW-1185">Reference proteome</keyword>